<dbReference type="InterPro" id="IPR012337">
    <property type="entry name" value="RNaseH-like_sf"/>
</dbReference>
<keyword evidence="13" id="KW-0464">Manganese</keyword>
<evidence type="ECO:0000256" key="2">
    <source>
        <dbReference type="ARBA" id="ARBA00001936"/>
    </source>
</evidence>
<dbReference type="NCBIfam" id="NF000595">
    <property type="entry name" value="PRK00015.1-3"/>
    <property type="match status" value="1"/>
</dbReference>
<dbReference type="GO" id="GO:0006298">
    <property type="term" value="P:mismatch repair"/>
    <property type="evidence" value="ECO:0007669"/>
    <property type="project" value="TreeGrafter"/>
</dbReference>
<reference evidence="15" key="1">
    <citation type="journal article" date="2020" name="Nature">
        <title>Giant virus diversity and host interactions through global metagenomics.</title>
        <authorList>
            <person name="Schulz F."/>
            <person name="Roux S."/>
            <person name="Paez-Espino D."/>
            <person name="Jungbluth S."/>
            <person name="Walsh D.A."/>
            <person name="Denef V.J."/>
            <person name="McMahon K.D."/>
            <person name="Konstantinidis K.T."/>
            <person name="Eloe-Fadrosh E.A."/>
            <person name="Kyrpides N.C."/>
            <person name="Woyke T."/>
        </authorList>
    </citation>
    <scope>NUCLEOTIDE SEQUENCE</scope>
    <source>
        <strain evidence="15">GVMAG-M-3300023179-2</strain>
    </source>
</reference>
<dbReference type="PANTHER" id="PTHR10954:SF18">
    <property type="entry name" value="RIBONUCLEASE HII"/>
    <property type="match status" value="1"/>
</dbReference>
<accession>A0A6C0EDW8</accession>
<dbReference type="Pfam" id="PF01351">
    <property type="entry name" value="RNase_HII"/>
    <property type="match status" value="1"/>
</dbReference>
<dbReference type="Gene3D" id="3.30.420.10">
    <property type="entry name" value="Ribonuclease H-like superfamily/Ribonuclease H"/>
    <property type="match status" value="1"/>
</dbReference>
<evidence type="ECO:0000256" key="4">
    <source>
        <dbReference type="ARBA" id="ARBA00004496"/>
    </source>
</evidence>
<protein>
    <recommendedName>
        <fullName evidence="7">Ribonuclease HII</fullName>
        <ecNumber evidence="6">3.1.26.4</ecNumber>
    </recommendedName>
</protein>
<dbReference type="GO" id="GO:0046872">
    <property type="term" value="F:metal ion binding"/>
    <property type="evidence" value="ECO:0007669"/>
    <property type="project" value="UniProtKB-KW"/>
</dbReference>
<dbReference type="PROSITE" id="PS51975">
    <property type="entry name" value="RNASE_H_2"/>
    <property type="match status" value="1"/>
</dbReference>
<dbReference type="CDD" id="cd07182">
    <property type="entry name" value="RNase_HII_bacteria_HII_like"/>
    <property type="match status" value="1"/>
</dbReference>
<feature type="domain" description="RNase H type-2" evidence="14">
    <location>
        <begin position="8"/>
        <end position="203"/>
    </location>
</feature>
<comment type="subcellular location">
    <subcellularLocation>
        <location evidence="4">Cytoplasm</location>
    </subcellularLocation>
</comment>
<dbReference type="InterPro" id="IPR036397">
    <property type="entry name" value="RNaseH_sf"/>
</dbReference>
<dbReference type="EC" id="3.1.26.4" evidence="6"/>
<evidence type="ECO:0000256" key="11">
    <source>
        <dbReference type="ARBA" id="ARBA00022759"/>
    </source>
</evidence>
<dbReference type="GO" id="GO:0004523">
    <property type="term" value="F:RNA-DNA hybrid ribonuclease activity"/>
    <property type="evidence" value="ECO:0007669"/>
    <property type="project" value="UniProtKB-EC"/>
</dbReference>
<dbReference type="GO" id="GO:0005737">
    <property type="term" value="C:cytoplasm"/>
    <property type="evidence" value="ECO:0007669"/>
    <property type="project" value="UniProtKB-SubCell"/>
</dbReference>
<keyword evidence="12" id="KW-0378">Hydrolase</keyword>
<sequence>MLKKYLDDFEIGIDEAGRGPLMGRVYAGAVVWGKDTPLNNLIIDSKKLSEKKRAIALDWIKKNVAAWGIGWAEPEEIDTINILEATKLAINRAIINLKESFNIDNIKLLIIDGNNWENKFLDYESISVIKGDNKYLSIAAASILAKEYHDEYIKQLCIENIDLNEKYCLLKNKGYGTKNHIDGIHKYGLSKFHRLSYKLKANN</sequence>
<evidence type="ECO:0000256" key="12">
    <source>
        <dbReference type="ARBA" id="ARBA00022801"/>
    </source>
</evidence>
<dbReference type="SUPFAM" id="SSF53098">
    <property type="entry name" value="Ribonuclease H-like"/>
    <property type="match status" value="1"/>
</dbReference>
<organism evidence="15">
    <name type="scientific">viral metagenome</name>
    <dbReference type="NCBI Taxonomy" id="1070528"/>
    <lineage>
        <taxon>unclassified sequences</taxon>
        <taxon>metagenomes</taxon>
        <taxon>organismal metagenomes</taxon>
    </lineage>
</organism>
<dbReference type="PANTHER" id="PTHR10954">
    <property type="entry name" value="RIBONUCLEASE H2 SUBUNIT A"/>
    <property type="match status" value="1"/>
</dbReference>
<evidence type="ECO:0000256" key="10">
    <source>
        <dbReference type="ARBA" id="ARBA00022723"/>
    </source>
</evidence>
<evidence type="ECO:0000256" key="8">
    <source>
        <dbReference type="ARBA" id="ARBA00022490"/>
    </source>
</evidence>
<evidence type="ECO:0000256" key="7">
    <source>
        <dbReference type="ARBA" id="ARBA00019179"/>
    </source>
</evidence>
<evidence type="ECO:0000256" key="9">
    <source>
        <dbReference type="ARBA" id="ARBA00022722"/>
    </source>
</evidence>
<comment type="similarity">
    <text evidence="5">Belongs to the RNase HII family.</text>
</comment>
<dbReference type="AlphaFoldDB" id="A0A6C0EDW8"/>
<dbReference type="GO" id="GO:0043137">
    <property type="term" value="P:DNA replication, removal of RNA primer"/>
    <property type="evidence" value="ECO:0007669"/>
    <property type="project" value="TreeGrafter"/>
</dbReference>
<dbReference type="InterPro" id="IPR022898">
    <property type="entry name" value="RNase_HII"/>
</dbReference>
<dbReference type="EMBL" id="MN739800">
    <property type="protein sequence ID" value="QHT26660.1"/>
    <property type="molecule type" value="Genomic_DNA"/>
</dbReference>
<keyword evidence="10" id="KW-0479">Metal-binding</keyword>
<evidence type="ECO:0000256" key="5">
    <source>
        <dbReference type="ARBA" id="ARBA00007383"/>
    </source>
</evidence>
<dbReference type="InterPro" id="IPR001352">
    <property type="entry name" value="RNase_HII/HIII"/>
</dbReference>
<dbReference type="GO" id="GO:0003723">
    <property type="term" value="F:RNA binding"/>
    <property type="evidence" value="ECO:0007669"/>
    <property type="project" value="InterPro"/>
</dbReference>
<dbReference type="GO" id="GO:0032299">
    <property type="term" value="C:ribonuclease H2 complex"/>
    <property type="evidence" value="ECO:0007669"/>
    <property type="project" value="TreeGrafter"/>
</dbReference>
<evidence type="ECO:0000256" key="1">
    <source>
        <dbReference type="ARBA" id="ARBA00000077"/>
    </source>
</evidence>
<keyword evidence="8" id="KW-0963">Cytoplasm</keyword>
<comment type="cofactor">
    <cofactor evidence="3">
        <name>Mg(2+)</name>
        <dbReference type="ChEBI" id="CHEBI:18420"/>
    </cofactor>
</comment>
<comment type="cofactor">
    <cofactor evidence="2">
        <name>Mn(2+)</name>
        <dbReference type="ChEBI" id="CHEBI:29035"/>
    </cofactor>
</comment>
<evidence type="ECO:0000259" key="14">
    <source>
        <dbReference type="PROSITE" id="PS51975"/>
    </source>
</evidence>
<keyword evidence="11" id="KW-0255">Endonuclease</keyword>
<dbReference type="InterPro" id="IPR024567">
    <property type="entry name" value="RNase_HII/HIII_dom"/>
</dbReference>
<name>A0A6C0EDW8_9ZZZZ</name>
<evidence type="ECO:0000256" key="13">
    <source>
        <dbReference type="ARBA" id="ARBA00023211"/>
    </source>
</evidence>
<evidence type="ECO:0000313" key="15">
    <source>
        <dbReference type="EMBL" id="QHT26660.1"/>
    </source>
</evidence>
<evidence type="ECO:0000256" key="3">
    <source>
        <dbReference type="ARBA" id="ARBA00001946"/>
    </source>
</evidence>
<keyword evidence="9" id="KW-0540">Nuclease</keyword>
<comment type="catalytic activity">
    <reaction evidence="1">
        <text>Endonucleolytic cleavage to 5'-phosphomonoester.</text>
        <dbReference type="EC" id="3.1.26.4"/>
    </reaction>
</comment>
<evidence type="ECO:0000256" key="6">
    <source>
        <dbReference type="ARBA" id="ARBA00012180"/>
    </source>
</evidence>
<proteinExistence type="inferred from homology"/>